<dbReference type="AlphaFoldDB" id="A0AAV7QI52"/>
<accession>A0AAV7QI52</accession>
<evidence type="ECO:0000313" key="3">
    <source>
        <dbReference type="Proteomes" id="UP001066276"/>
    </source>
</evidence>
<sequence>MGTSRISQIFRFKDLIVNGALLAIGSVPETTKKQDGEKKLEAEETQGNEERATKKQMASARICFYSGKQEVT</sequence>
<dbReference type="EMBL" id="JANPWB010000010">
    <property type="protein sequence ID" value="KAJ1139162.1"/>
    <property type="molecule type" value="Genomic_DNA"/>
</dbReference>
<dbReference type="Proteomes" id="UP001066276">
    <property type="component" value="Chromosome 6"/>
</dbReference>
<evidence type="ECO:0000313" key="2">
    <source>
        <dbReference type="EMBL" id="KAJ1139162.1"/>
    </source>
</evidence>
<organism evidence="2 3">
    <name type="scientific">Pleurodeles waltl</name>
    <name type="common">Iberian ribbed newt</name>
    <dbReference type="NCBI Taxonomy" id="8319"/>
    <lineage>
        <taxon>Eukaryota</taxon>
        <taxon>Metazoa</taxon>
        <taxon>Chordata</taxon>
        <taxon>Craniata</taxon>
        <taxon>Vertebrata</taxon>
        <taxon>Euteleostomi</taxon>
        <taxon>Amphibia</taxon>
        <taxon>Batrachia</taxon>
        <taxon>Caudata</taxon>
        <taxon>Salamandroidea</taxon>
        <taxon>Salamandridae</taxon>
        <taxon>Pleurodelinae</taxon>
        <taxon>Pleurodeles</taxon>
    </lineage>
</organism>
<feature type="region of interest" description="Disordered" evidence="1">
    <location>
        <begin position="30"/>
        <end position="54"/>
    </location>
</feature>
<protein>
    <submittedName>
        <fullName evidence="2">Uncharacterized protein</fullName>
    </submittedName>
</protein>
<proteinExistence type="predicted"/>
<comment type="caution">
    <text evidence="2">The sequence shown here is derived from an EMBL/GenBank/DDBJ whole genome shotgun (WGS) entry which is preliminary data.</text>
</comment>
<gene>
    <name evidence="2" type="ORF">NDU88_005539</name>
</gene>
<keyword evidence="3" id="KW-1185">Reference proteome</keyword>
<reference evidence="2" key="1">
    <citation type="journal article" date="2022" name="bioRxiv">
        <title>Sequencing and chromosome-scale assembly of the giantPleurodeles waltlgenome.</title>
        <authorList>
            <person name="Brown T."/>
            <person name="Elewa A."/>
            <person name="Iarovenko S."/>
            <person name="Subramanian E."/>
            <person name="Araus A.J."/>
            <person name="Petzold A."/>
            <person name="Susuki M."/>
            <person name="Suzuki K.-i.T."/>
            <person name="Hayashi T."/>
            <person name="Toyoda A."/>
            <person name="Oliveira C."/>
            <person name="Osipova E."/>
            <person name="Leigh N.D."/>
            <person name="Simon A."/>
            <person name="Yun M.H."/>
        </authorList>
    </citation>
    <scope>NUCLEOTIDE SEQUENCE</scope>
    <source>
        <strain evidence="2">20211129_DDA</strain>
        <tissue evidence="2">Liver</tissue>
    </source>
</reference>
<name>A0AAV7QI52_PLEWA</name>
<feature type="compositionally biased region" description="Basic and acidic residues" evidence="1">
    <location>
        <begin position="30"/>
        <end position="53"/>
    </location>
</feature>
<evidence type="ECO:0000256" key="1">
    <source>
        <dbReference type="SAM" id="MobiDB-lite"/>
    </source>
</evidence>